<evidence type="ECO:0000313" key="1">
    <source>
        <dbReference type="EMBL" id="TFE41147.1"/>
    </source>
</evidence>
<dbReference type="AlphaFoldDB" id="A0A4Y8MUH9"/>
<dbReference type="EMBL" id="SNVI01000002">
    <property type="protein sequence ID" value="TFE41147.1"/>
    <property type="molecule type" value="Genomic_DNA"/>
</dbReference>
<dbReference type="InterPro" id="IPR009962">
    <property type="entry name" value="DUF1488"/>
</dbReference>
<dbReference type="SUPFAM" id="SSF160272">
    <property type="entry name" value="Shew3726-like"/>
    <property type="match status" value="1"/>
</dbReference>
<evidence type="ECO:0000313" key="2">
    <source>
        <dbReference type="Proteomes" id="UP000297385"/>
    </source>
</evidence>
<sequence length="89" mass="9784">MADTIEGIRVVHLDGHEAVKFGIKVDSVHHFCVVSKKVLHELSPSGGHKSDLVQEFEQHRELIYEKAAAAIRGGLKGEPLQLNAEVFVS</sequence>
<dbReference type="Proteomes" id="UP000297385">
    <property type="component" value="Unassembled WGS sequence"/>
</dbReference>
<accession>A0A4Y8MUH9</accession>
<dbReference type="RefSeq" id="WP_134463937.1">
    <property type="nucleotide sequence ID" value="NZ_JBHMFL010000168.1"/>
</dbReference>
<name>A0A4Y8MUH9_9BURK</name>
<organism evidence="1 2">
    <name type="scientific">Paraburkholderia dipogonis</name>
    <dbReference type="NCBI Taxonomy" id="1211383"/>
    <lineage>
        <taxon>Bacteria</taxon>
        <taxon>Pseudomonadati</taxon>
        <taxon>Pseudomonadota</taxon>
        <taxon>Betaproteobacteria</taxon>
        <taxon>Burkholderiales</taxon>
        <taxon>Burkholderiaceae</taxon>
        <taxon>Paraburkholderia</taxon>
    </lineage>
</organism>
<dbReference type="Pfam" id="PF07369">
    <property type="entry name" value="DUF1488"/>
    <property type="match status" value="1"/>
</dbReference>
<reference evidence="1 2" key="1">
    <citation type="submission" date="2019-03" db="EMBL/GenBank/DDBJ databases">
        <title>Complete Genome Sequence of Paraburkholderia dipogonis ICMP 19430T, a Nitrogen-fixing Symbiont of the South African Invasive Legume Dipogon lignosus in New Zealand.</title>
        <authorList>
            <person name="De Meyer S.E."/>
        </authorList>
    </citation>
    <scope>NUCLEOTIDE SEQUENCE [LARGE SCALE GENOMIC DNA]</scope>
    <source>
        <strain evidence="1 2">ICMP 19430</strain>
    </source>
</reference>
<proteinExistence type="predicted"/>
<comment type="caution">
    <text evidence="1">The sequence shown here is derived from an EMBL/GenBank/DDBJ whole genome shotgun (WGS) entry which is preliminary data.</text>
</comment>
<gene>
    <name evidence="1" type="ORF">E2553_31150</name>
</gene>
<dbReference type="GeneID" id="97310450"/>
<protein>
    <submittedName>
        <fullName evidence="1">DUF1488 family protein</fullName>
    </submittedName>
</protein>
<dbReference type="InterPro" id="IPR036692">
    <property type="entry name" value="Shew3726-like_sf"/>
</dbReference>